<gene>
    <name evidence="1" type="ORF">EGYM00163_LOCUS45672</name>
</gene>
<dbReference type="AlphaFoldDB" id="A0A7S4GEG1"/>
<accession>A0A7S4GEG1</accession>
<protein>
    <submittedName>
        <fullName evidence="1">Uncharacterized protein</fullName>
    </submittedName>
</protein>
<dbReference type="EMBL" id="HBJA01132908">
    <property type="protein sequence ID" value="CAE0834372.1"/>
    <property type="molecule type" value="Transcribed_RNA"/>
</dbReference>
<reference evidence="1" key="1">
    <citation type="submission" date="2021-01" db="EMBL/GenBank/DDBJ databases">
        <authorList>
            <person name="Corre E."/>
            <person name="Pelletier E."/>
            <person name="Niang G."/>
            <person name="Scheremetjew M."/>
            <person name="Finn R."/>
            <person name="Kale V."/>
            <person name="Holt S."/>
            <person name="Cochrane G."/>
            <person name="Meng A."/>
            <person name="Brown T."/>
            <person name="Cohen L."/>
        </authorList>
    </citation>
    <scope>NUCLEOTIDE SEQUENCE</scope>
    <source>
        <strain evidence="1">CCMP1594</strain>
    </source>
</reference>
<sequence>MEMVVGFFSGSTESQVEAQKRIATNKSRSEWINRTRVLAYEEAQEQIALVRERLTAAVKEECDRRDAVWAYRKQCPNVNFKLTLEGNSERKESDCWHQLLVATKALETATKQVRALSEEPRNVIQASLQAVRGRVPFEDPNWRAVLPEAGRQRGTQWEVKTGF</sequence>
<evidence type="ECO:0000313" key="1">
    <source>
        <dbReference type="EMBL" id="CAE0834372.1"/>
    </source>
</evidence>
<name>A0A7S4GEG1_9EUGL</name>
<organism evidence="1">
    <name type="scientific">Eutreptiella gymnastica</name>
    <dbReference type="NCBI Taxonomy" id="73025"/>
    <lineage>
        <taxon>Eukaryota</taxon>
        <taxon>Discoba</taxon>
        <taxon>Euglenozoa</taxon>
        <taxon>Euglenida</taxon>
        <taxon>Spirocuta</taxon>
        <taxon>Euglenophyceae</taxon>
        <taxon>Eutreptiales</taxon>
        <taxon>Eutreptiaceae</taxon>
        <taxon>Eutreptiella</taxon>
    </lineage>
</organism>
<proteinExistence type="predicted"/>